<gene>
    <name evidence="1" type="ORF">L2E82_02058</name>
</gene>
<sequence length="83" mass="9016">MLPVSSGRGDVLASCHTFPSHQVLFSFSSSSRLTWGSHIGDGFCGTKRFIIERRGILTDRGHGPPDLMGSSIEDRNWAILAAN</sequence>
<keyword evidence="2" id="KW-1185">Reference proteome</keyword>
<comment type="caution">
    <text evidence="1">The sequence shown here is derived from an EMBL/GenBank/DDBJ whole genome shotgun (WGS) entry which is preliminary data.</text>
</comment>
<dbReference type="Proteomes" id="UP001055811">
    <property type="component" value="Linkage Group LG01"/>
</dbReference>
<reference evidence="1 2" key="2">
    <citation type="journal article" date="2022" name="Mol. Ecol. Resour.">
        <title>The genomes of chicory, endive, great burdock and yacon provide insights into Asteraceae paleo-polyploidization history and plant inulin production.</title>
        <authorList>
            <person name="Fan W."/>
            <person name="Wang S."/>
            <person name="Wang H."/>
            <person name="Wang A."/>
            <person name="Jiang F."/>
            <person name="Liu H."/>
            <person name="Zhao H."/>
            <person name="Xu D."/>
            <person name="Zhang Y."/>
        </authorList>
    </citation>
    <scope>NUCLEOTIDE SEQUENCE [LARGE SCALE GENOMIC DNA]</scope>
    <source>
        <strain evidence="2">cv. Punajuju</strain>
        <tissue evidence="1">Leaves</tissue>
    </source>
</reference>
<dbReference type="EMBL" id="CM042009">
    <property type="protein sequence ID" value="KAI3789266.1"/>
    <property type="molecule type" value="Genomic_DNA"/>
</dbReference>
<evidence type="ECO:0000313" key="1">
    <source>
        <dbReference type="EMBL" id="KAI3789266.1"/>
    </source>
</evidence>
<reference evidence="2" key="1">
    <citation type="journal article" date="2022" name="Mol. Ecol. Resour.">
        <title>The genomes of chicory, endive, great burdock and yacon provide insights into Asteraceae palaeo-polyploidization history and plant inulin production.</title>
        <authorList>
            <person name="Fan W."/>
            <person name="Wang S."/>
            <person name="Wang H."/>
            <person name="Wang A."/>
            <person name="Jiang F."/>
            <person name="Liu H."/>
            <person name="Zhao H."/>
            <person name="Xu D."/>
            <person name="Zhang Y."/>
        </authorList>
    </citation>
    <scope>NUCLEOTIDE SEQUENCE [LARGE SCALE GENOMIC DNA]</scope>
    <source>
        <strain evidence="2">cv. Punajuju</strain>
    </source>
</reference>
<accession>A0ACB9H1W4</accession>
<proteinExistence type="predicted"/>
<organism evidence="1 2">
    <name type="scientific">Cichorium intybus</name>
    <name type="common">Chicory</name>
    <dbReference type="NCBI Taxonomy" id="13427"/>
    <lineage>
        <taxon>Eukaryota</taxon>
        <taxon>Viridiplantae</taxon>
        <taxon>Streptophyta</taxon>
        <taxon>Embryophyta</taxon>
        <taxon>Tracheophyta</taxon>
        <taxon>Spermatophyta</taxon>
        <taxon>Magnoliopsida</taxon>
        <taxon>eudicotyledons</taxon>
        <taxon>Gunneridae</taxon>
        <taxon>Pentapetalae</taxon>
        <taxon>asterids</taxon>
        <taxon>campanulids</taxon>
        <taxon>Asterales</taxon>
        <taxon>Asteraceae</taxon>
        <taxon>Cichorioideae</taxon>
        <taxon>Cichorieae</taxon>
        <taxon>Cichoriinae</taxon>
        <taxon>Cichorium</taxon>
    </lineage>
</organism>
<protein>
    <submittedName>
        <fullName evidence="1">Uncharacterized protein</fullName>
    </submittedName>
</protein>
<evidence type="ECO:0000313" key="2">
    <source>
        <dbReference type="Proteomes" id="UP001055811"/>
    </source>
</evidence>
<name>A0ACB9H1W4_CICIN</name>